<proteinExistence type="predicted"/>
<protein>
    <submittedName>
        <fullName evidence="1">Uncharacterized protein</fullName>
    </submittedName>
</protein>
<dbReference type="InParanoid" id="A0A0C3GF67"/>
<dbReference type="Proteomes" id="UP000054166">
    <property type="component" value="Unassembled WGS sequence"/>
</dbReference>
<reference evidence="2" key="2">
    <citation type="submission" date="2015-01" db="EMBL/GenBank/DDBJ databases">
        <title>Evolutionary Origins and Diversification of the Mycorrhizal Mutualists.</title>
        <authorList>
            <consortium name="DOE Joint Genome Institute"/>
            <consortium name="Mycorrhizal Genomics Consortium"/>
            <person name="Kohler A."/>
            <person name="Kuo A."/>
            <person name="Nagy L.G."/>
            <person name="Floudas D."/>
            <person name="Copeland A."/>
            <person name="Barry K.W."/>
            <person name="Cichocki N."/>
            <person name="Veneault-Fourrey C."/>
            <person name="LaButti K."/>
            <person name="Lindquist E.A."/>
            <person name="Lipzen A."/>
            <person name="Lundell T."/>
            <person name="Morin E."/>
            <person name="Murat C."/>
            <person name="Riley R."/>
            <person name="Ohm R."/>
            <person name="Sun H."/>
            <person name="Tunlid A."/>
            <person name="Henrissat B."/>
            <person name="Grigoriev I.V."/>
            <person name="Hibbett D.S."/>
            <person name="Martin F."/>
        </authorList>
    </citation>
    <scope>NUCLEOTIDE SEQUENCE [LARGE SCALE GENOMIC DNA]</scope>
    <source>
        <strain evidence="2">F 1598</strain>
    </source>
</reference>
<keyword evidence="2" id="KW-1185">Reference proteome</keyword>
<name>A0A0C3GF67_PILCF</name>
<sequence length="103" mass="11851">MEMSAMFVVWRNEKPRIVTDHSASEINAEITREDAKVRYDDMHDFGQSLHGLHRRTPKCQRLWLVLPPADHGSIRVVEGPCKIIVVSSEDGYNIPAKHECLRQ</sequence>
<dbReference type="EMBL" id="KN832975">
    <property type="protein sequence ID" value="KIM89296.1"/>
    <property type="molecule type" value="Genomic_DNA"/>
</dbReference>
<reference evidence="1 2" key="1">
    <citation type="submission" date="2014-04" db="EMBL/GenBank/DDBJ databases">
        <authorList>
            <consortium name="DOE Joint Genome Institute"/>
            <person name="Kuo A."/>
            <person name="Tarkka M."/>
            <person name="Buscot F."/>
            <person name="Kohler A."/>
            <person name="Nagy L.G."/>
            <person name="Floudas D."/>
            <person name="Copeland A."/>
            <person name="Barry K.W."/>
            <person name="Cichocki N."/>
            <person name="Veneault-Fourrey C."/>
            <person name="LaButti K."/>
            <person name="Lindquist E.A."/>
            <person name="Lipzen A."/>
            <person name="Lundell T."/>
            <person name="Morin E."/>
            <person name="Murat C."/>
            <person name="Sun H."/>
            <person name="Tunlid A."/>
            <person name="Henrissat B."/>
            <person name="Grigoriev I.V."/>
            <person name="Hibbett D.S."/>
            <person name="Martin F."/>
            <person name="Nordberg H.P."/>
            <person name="Cantor M.N."/>
            <person name="Hua S.X."/>
        </authorList>
    </citation>
    <scope>NUCLEOTIDE SEQUENCE [LARGE SCALE GENOMIC DNA]</scope>
    <source>
        <strain evidence="1 2">F 1598</strain>
    </source>
</reference>
<dbReference type="HOGENOM" id="CLU_2264721_0_0_1"/>
<evidence type="ECO:0000313" key="2">
    <source>
        <dbReference type="Proteomes" id="UP000054166"/>
    </source>
</evidence>
<dbReference type="OrthoDB" id="3254233at2759"/>
<organism evidence="1 2">
    <name type="scientific">Piloderma croceum (strain F 1598)</name>
    <dbReference type="NCBI Taxonomy" id="765440"/>
    <lineage>
        <taxon>Eukaryota</taxon>
        <taxon>Fungi</taxon>
        <taxon>Dikarya</taxon>
        <taxon>Basidiomycota</taxon>
        <taxon>Agaricomycotina</taxon>
        <taxon>Agaricomycetes</taxon>
        <taxon>Agaricomycetidae</taxon>
        <taxon>Atheliales</taxon>
        <taxon>Atheliaceae</taxon>
        <taxon>Piloderma</taxon>
    </lineage>
</organism>
<accession>A0A0C3GF67</accession>
<gene>
    <name evidence="1" type="ORF">PILCRDRAFT_219943</name>
</gene>
<evidence type="ECO:0000313" key="1">
    <source>
        <dbReference type="EMBL" id="KIM89296.1"/>
    </source>
</evidence>
<dbReference type="AlphaFoldDB" id="A0A0C3GF67"/>